<feature type="transmembrane region" description="Helical" evidence="1">
    <location>
        <begin position="488"/>
        <end position="513"/>
    </location>
</feature>
<evidence type="ECO:0000256" key="1">
    <source>
        <dbReference type="SAM" id="Phobius"/>
    </source>
</evidence>
<feature type="transmembrane region" description="Helical" evidence="1">
    <location>
        <begin position="52"/>
        <end position="72"/>
    </location>
</feature>
<evidence type="ECO:0000259" key="3">
    <source>
        <dbReference type="Pfam" id="PF20581"/>
    </source>
</evidence>
<comment type="caution">
    <text evidence="4">The sequence shown here is derived from an EMBL/GenBank/DDBJ whole genome shotgun (WGS) entry which is preliminary data.</text>
</comment>
<protein>
    <submittedName>
        <fullName evidence="4">Uncharacterized protein</fullName>
    </submittedName>
</protein>
<dbReference type="Proteomes" id="UP000236173">
    <property type="component" value="Unassembled WGS sequence"/>
</dbReference>
<evidence type="ECO:0000313" key="5">
    <source>
        <dbReference type="Proteomes" id="UP000236173"/>
    </source>
</evidence>
<evidence type="ECO:0000259" key="2">
    <source>
        <dbReference type="Pfam" id="PF20580"/>
    </source>
</evidence>
<dbReference type="EMBL" id="BEHT01000025">
    <property type="protein sequence ID" value="GBC99328.1"/>
    <property type="molecule type" value="Genomic_DNA"/>
</dbReference>
<dbReference type="AlphaFoldDB" id="A0A2H5XDR5"/>
<dbReference type="InterPro" id="IPR046711">
    <property type="entry name" value="DUF6784"/>
</dbReference>
<feature type="transmembrane region" description="Helical" evidence="1">
    <location>
        <begin position="578"/>
        <end position="601"/>
    </location>
</feature>
<accession>A0A2H5XDR5</accession>
<dbReference type="InterPro" id="IPR046712">
    <property type="entry name" value="DUF6785"/>
</dbReference>
<feature type="transmembrane region" description="Helical" evidence="1">
    <location>
        <begin position="21"/>
        <end position="40"/>
    </location>
</feature>
<feature type="transmembrane region" description="Helical" evidence="1">
    <location>
        <begin position="228"/>
        <end position="249"/>
    </location>
</feature>
<feature type="transmembrane region" description="Helical" evidence="1">
    <location>
        <begin position="330"/>
        <end position="351"/>
    </location>
</feature>
<evidence type="ECO:0000313" key="4">
    <source>
        <dbReference type="EMBL" id="GBC99328.1"/>
    </source>
</evidence>
<reference evidence="5" key="1">
    <citation type="submission" date="2017-09" db="EMBL/GenBank/DDBJ databases">
        <title>Metaegenomics of thermophilic ammonia-oxidizing enrichment culture.</title>
        <authorList>
            <person name="Kato S."/>
            <person name="Suzuki K."/>
        </authorList>
    </citation>
    <scope>NUCLEOTIDE SEQUENCE [LARGE SCALE GENOMIC DNA]</scope>
</reference>
<dbReference type="Pfam" id="PF20581">
    <property type="entry name" value="DUF6785"/>
    <property type="match status" value="1"/>
</dbReference>
<feature type="transmembrane region" description="Helical" evidence="1">
    <location>
        <begin position="621"/>
        <end position="642"/>
    </location>
</feature>
<keyword evidence="1" id="KW-1133">Transmembrane helix</keyword>
<feature type="transmembrane region" description="Helical" evidence="1">
    <location>
        <begin position="394"/>
        <end position="412"/>
    </location>
</feature>
<feature type="domain" description="DUF6784" evidence="2">
    <location>
        <begin position="552"/>
        <end position="651"/>
    </location>
</feature>
<keyword evidence="1" id="KW-0812">Transmembrane</keyword>
<feature type="transmembrane region" description="Helical" evidence="1">
    <location>
        <begin position="174"/>
        <end position="195"/>
    </location>
</feature>
<feature type="transmembrane region" description="Helical" evidence="1">
    <location>
        <begin position="548"/>
        <end position="566"/>
    </location>
</feature>
<dbReference type="Pfam" id="PF20580">
    <property type="entry name" value="DUF6784"/>
    <property type="match status" value="1"/>
</dbReference>
<feature type="transmembrane region" description="Helical" evidence="1">
    <location>
        <begin position="261"/>
        <end position="278"/>
    </location>
</feature>
<name>A0A2H5XDR5_9BACT</name>
<sequence>MARPMTAVLPLTDRRTVAWQRAVVVGLALVPLNVYWVTMMELVRYAGHPSNIAPFANVVFIVVVLLCLNPLLARVTQWVSVSWLRPFTSTELMLIYLILSIATAWVGHDSLQVLMPQIVYPFRYASAENRWDELFLPLLPRWLYVSDRTALFNAYAGGHRFWTPENFAPWLAPLLGWGSFCVALSALMVGLCLLLRHRWMDEERLTYPVLYLPREVAQPLSRFRRSGAFWLGLGTSAFVDILNGFAALYPFVPSIKVRVWSYDQLLASLFVGYPWQALQGTRMSFYPFAIGLGLLLPPDLLLSCWVFYWFERLQRLIGLMAGWTQLPGYPWTNFQAFGGYAGIGLFALWVARKSLGQTLRRAVRGTDTEERLGLGLLLVGLLFVAAFAQAMGMSGAITCLFFAIYLLLLIAITRIRAELGPPAHDLHNAGPDEVLIAVFGPQGLAKRDLVVAKLFYWFNRAYRSLPCPHYLEGLKVAKDEGLAFGRMAGVMLVTSVVSIAAAMLVHLYCFYAYGITAKFVGPAITAFGGEPFWRLQNLLAAPPSPNPYPARAIAAGTLFTFALMALRASVSWFPLHPVGYAISTSWSMNVLWMPLFIAYLVKMGLLRLGGYRAFRESGLPFGIGLVLGEWIIGNGWLIYGIVRGIQTYAFWV</sequence>
<keyword evidence="1" id="KW-0472">Membrane</keyword>
<organism evidence="4 5">
    <name type="scientific">Candidatus Fervidibacter japonicus</name>
    <dbReference type="NCBI Taxonomy" id="2035412"/>
    <lineage>
        <taxon>Bacteria</taxon>
        <taxon>Candidatus Fervidibacterota</taxon>
        <taxon>Candidatus Fervidibacter</taxon>
    </lineage>
</organism>
<feature type="domain" description="DUF6785" evidence="3">
    <location>
        <begin position="21"/>
        <end position="514"/>
    </location>
</feature>
<proteinExistence type="predicted"/>
<feature type="transmembrane region" description="Helical" evidence="1">
    <location>
        <begin position="84"/>
        <end position="106"/>
    </location>
</feature>
<feature type="transmembrane region" description="Helical" evidence="1">
    <location>
        <begin position="285"/>
        <end position="310"/>
    </location>
</feature>
<feature type="transmembrane region" description="Helical" evidence="1">
    <location>
        <begin position="372"/>
        <end position="388"/>
    </location>
</feature>
<gene>
    <name evidence="4" type="ORF">HRbin17_01850</name>
</gene>